<comment type="caution">
    <text evidence="2">The sequence shown here is derived from an EMBL/GenBank/DDBJ whole genome shotgun (WGS) entry which is preliminary data.</text>
</comment>
<sequence>MTKKILVLGATGNVGRPLVKALLAKGEAVKAASRSGQPVEGAEGVVFDYADPASFGPAFDGVDRAYVMLPAGYVAAKELLLPVVEAAVARGVKIVFQSVFGVEADDSIPYRQVEIAIEKSGVPYVILRPNWFADNFHTYWKAGVDHGAIAVPAADGKSSFIDVRDIAESAAAALTTDRFDGRAFNLTGPEALGYAEAATILSGVVGKPIAYTPVEDDAFIAILTGAGVPEDYARLLTSIFYPVRQGWTAVVTKDVETLTGKSPRSVETYAADNAAALTA</sequence>
<evidence type="ECO:0000313" key="2">
    <source>
        <dbReference type="EMBL" id="MCX5569784.1"/>
    </source>
</evidence>
<accession>A0A9X3E154</accession>
<protein>
    <submittedName>
        <fullName evidence="2">SDR family oxidoreductase</fullName>
    </submittedName>
</protein>
<dbReference type="SUPFAM" id="SSF51735">
    <property type="entry name" value="NAD(P)-binding Rossmann-fold domains"/>
    <property type="match status" value="1"/>
</dbReference>
<organism evidence="2 3">
    <name type="scientific">Kaistia nematophila</name>
    <dbReference type="NCBI Taxonomy" id="2994654"/>
    <lineage>
        <taxon>Bacteria</taxon>
        <taxon>Pseudomonadati</taxon>
        <taxon>Pseudomonadota</taxon>
        <taxon>Alphaproteobacteria</taxon>
        <taxon>Hyphomicrobiales</taxon>
        <taxon>Kaistiaceae</taxon>
        <taxon>Kaistia</taxon>
    </lineage>
</organism>
<dbReference type="Pfam" id="PF05368">
    <property type="entry name" value="NmrA"/>
    <property type="match status" value="1"/>
</dbReference>
<dbReference type="CDD" id="cd05269">
    <property type="entry name" value="TMR_SDR_a"/>
    <property type="match status" value="1"/>
</dbReference>
<dbReference type="PANTHER" id="PTHR43162:SF1">
    <property type="entry name" value="PRESTALK A DIFFERENTIATION PROTEIN A"/>
    <property type="match status" value="1"/>
</dbReference>
<dbReference type="InterPro" id="IPR036291">
    <property type="entry name" value="NAD(P)-bd_dom_sf"/>
</dbReference>
<reference evidence="2" key="1">
    <citation type="submission" date="2022-11" db="EMBL/GenBank/DDBJ databases">
        <title>Biodiversity and phylogenetic relationships of bacteria.</title>
        <authorList>
            <person name="Machado R.A.R."/>
            <person name="Bhat A."/>
            <person name="Loulou A."/>
            <person name="Kallel S."/>
        </authorList>
    </citation>
    <scope>NUCLEOTIDE SEQUENCE</scope>
    <source>
        <strain evidence="2">K-TC2</strain>
    </source>
</reference>
<dbReference type="Gene3D" id="3.40.50.720">
    <property type="entry name" value="NAD(P)-binding Rossmann-like Domain"/>
    <property type="match status" value="1"/>
</dbReference>
<evidence type="ECO:0000313" key="3">
    <source>
        <dbReference type="Proteomes" id="UP001144805"/>
    </source>
</evidence>
<proteinExistence type="predicted"/>
<name>A0A9X3E154_9HYPH</name>
<dbReference type="InterPro" id="IPR008030">
    <property type="entry name" value="NmrA-like"/>
</dbReference>
<dbReference type="InterPro" id="IPR051604">
    <property type="entry name" value="Ergot_Alk_Oxidoreductase"/>
</dbReference>
<dbReference type="AlphaFoldDB" id="A0A9X3E154"/>
<evidence type="ECO:0000259" key="1">
    <source>
        <dbReference type="Pfam" id="PF05368"/>
    </source>
</evidence>
<dbReference type="RefSeq" id="WP_266338756.1">
    <property type="nucleotide sequence ID" value="NZ_JAPKNK010000004.1"/>
</dbReference>
<dbReference type="PANTHER" id="PTHR43162">
    <property type="match status" value="1"/>
</dbReference>
<dbReference type="Proteomes" id="UP001144805">
    <property type="component" value="Unassembled WGS sequence"/>
</dbReference>
<keyword evidence="3" id="KW-1185">Reference proteome</keyword>
<feature type="domain" description="NmrA-like" evidence="1">
    <location>
        <begin position="1"/>
        <end position="240"/>
    </location>
</feature>
<dbReference type="Gene3D" id="3.90.25.10">
    <property type="entry name" value="UDP-galactose 4-epimerase, domain 1"/>
    <property type="match status" value="1"/>
</dbReference>
<dbReference type="EMBL" id="JAPKNK010000004">
    <property type="protein sequence ID" value="MCX5569784.1"/>
    <property type="molecule type" value="Genomic_DNA"/>
</dbReference>
<gene>
    <name evidence="2" type="ORF">OSH07_11325</name>
</gene>